<accession>A0ABY2H411</accession>
<dbReference type="GeneID" id="300577470"/>
<feature type="compositionally biased region" description="Basic and acidic residues" evidence="1">
    <location>
        <begin position="890"/>
        <end position="901"/>
    </location>
</feature>
<feature type="region of interest" description="Disordered" evidence="1">
    <location>
        <begin position="313"/>
        <end position="334"/>
    </location>
</feature>
<evidence type="ECO:0000256" key="1">
    <source>
        <dbReference type="SAM" id="MobiDB-lite"/>
    </source>
</evidence>
<gene>
    <name evidence="2" type="ORF">CCMA1212_005775</name>
</gene>
<reference evidence="2 3" key="1">
    <citation type="submission" date="2018-01" db="EMBL/GenBank/DDBJ databases">
        <title>Genome characterization of the sugarcane-associated fungus Trichoderma ghanense CCMA-1212 and their application in lignocelulose bioconversion.</title>
        <authorList>
            <person name="Steindorff A.S."/>
            <person name="Mendes T.D."/>
            <person name="Vilela E.S.D."/>
            <person name="Rodrigues D.S."/>
            <person name="Formighieri E.F."/>
            <person name="Melo I.S."/>
            <person name="Favaro L.C.L."/>
        </authorList>
    </citation>
    <scope>NUCLEOTIDE SEQUENCE [LARGE SCALE GENOMIC DNA]</scope>
    <source>
        <strain evidence="2 3">CCMA-1212</strain>
    </source>
</reference>
<protein>
    <recommendedName>
        <fullName evidence="4">ORP1 like protein</fullName>
    </recommendedName>
</protein>
<feature type="region of interest" description="Disordered" evidence="1">
    <location>
        <begin position="888"/>
        <end position="923"/>
    </location>
</feature>
<evidence type="ECO:0008006" key="4">
    <source>
        <dbReference type="Google" id="ProtNLM"/>
    </source>
</evidence>
<feature type="region of interest" description="Disordered" evidence="1">
    <location>
        <begin position="1"/>
        <end position="31"/>
    </location>
</feature>
<name>A0ABY2H411_9HYPO</name>
<organism evidence="2 3">
    <name type="scientific">Trichoderma ghanense</name>
    <dbReference type="NCBI Taxonomy" id="65468"/>
    <lineage>
        <taxon>Eukaryota</taxon>
        <taxon>Fungi</taxon>
        <taxon>Dikarya</taxon>
        <taxon>Ascomycota</taxon>
        <taxon>Pezizomycotina</taxon>
        <taxon>Sordariomycetes</taxon>
        <taxon>Hypocreomycetidae</taxon>
        <taxon>Hypocreales</taxon>
        <taxon>Hypocreaceae</taxon>
        <taxon>Trichoderma</taxon>
    </lineage>
</organism>
<feature type="region of interest" description="Disordered" evidence="1">
    <location>
        <begin position="68"/>
        <end position="88"/>
    </location>
</feature>
<feature type="region of interest" description="Disordered" evidence="1">
    <location>
        <begin position="209"/>
        <end position="229"/>
    </location>
</feature>
<keyword evidence="3" id="KW-1185">Reference proteome</keyword>
<evidence type="ECO:0000313" key="3">
    <source>
        <dbReference type="Proteomes" id="UP001642720"/>
    </source>
</evidence>
<dbReference type="EMBL" id="PPTA01000007">
    <property type="protein sequence ID" value="TFB02237.1"/>
    <property type="molecule type" value="Genomic_DNA"/>
</dbReference>
<feature type="region of interest" description="Disordered" evidence="1">
    <location>
        <begin position="502"/>
        <end position="526"/>
    </location>
</feature>
<proteinExistence type="predicted"/>
<dbReference type="Proteomes" id="UP001642720">
    <property type="component" value="Unassembled WGS sequence"/>
</dbReference>
<dbReference type="RefSeq" id="XP_073558438.1">
    <property type="nucleotide sequence ID" value="XM_073703020.1"/>
</dbReference>
<comment type="caution">
    <text evidence="2">The sequence shown here is derived from an EMBL/GenBank/DDBJ whole genome shotgun (WGS) entry which is preliminary data.</text>
</comment>
<sequence>MDVTSLLNSVRPPRSSGGLDEGPPNYPANPNTLFPRKTLPLPWAADANRTSYIYNGQNPRLWDIRSSVGTRSDESESQTTASLPLSPKQIDRAISERNNRIKQPSPGFVLGATSQLPIHLAKHTISRTTFQERHGNCAGELLTTSRHKISFSKSSFGSSESPLSECHSRLSSVASVGGVSFSSISVPEMPFIYAKCSEPQSPQFNIDITEDPPSPPLTEPDSIAKQSRASLTEYARRKPTDALLGLQSPEQPMFFLRGLRSDLAAGAKNHKRAASVPVLASRMTMPTSDSLNDGYPVPGTTGFAMDQSIAQGVPAQAEGPQPTTAPANPDMDPEHRVFRHHAPQNGQANTVADRAPTGEAVIQSRDHVHDQVASIPPLAQLAYDMVGEASLNASMASLDGEPRCMFVDNCQTGSQLRKAISHLFGRNKACTLRIPKQVWVYYCRKHYQRIRYRNAKTYPLNQMYLVKMQINRLQRWSDENQRRGVGPHIKAWTLALRKREQNRLDKETGTTTEGGGDDAPETTTASAAPDWIVERLGIGYTTKDMLAVADQLYAEIENGTLGQVPEVEFLPDITESEASNIAKLVKSRKQGHMVATPVETRAYKRRVSETADAIDQRGSLISSQYDGAESATPLKKRVCVSSLEADDYRPPLRKPLPSIAHYANNRVPLPAIDQHSVGPRALPAVPRMQMPSPGRSEGHVEQIYGLSPSEVRRTYALSSLYSHDQQQYSTQYRMDAEPPLQRNRDAHNQQRLPSISAHLAGSSNMQDSNLAIPWALVSDGTNIPRPPRLRSYSDNVPSIQPILDYPRPISSSGAPQSGLTCFDSRGAIPSTNAPDYRDYSQGQWPESTYASGWLQRPGARQQNHYHDQATRPQLDSLRAANNLSPAKLRTAAERAEHEARRYGNTWIPAEQSASKAAREGRED</sequence>
<evidence type="ECO:0000313" key="2">
    <source>
        <dbReference type="EMBL" id="TFB02237.1"/>
    </source>
</evidence>